<dbReference type="EC" id="2.7.13.3" evidence="3"/>
<feature type="transmembrane region" description="Helical" evidence="14">
    <location>
        <begin position="37"/>
        <end position="58"/>
    </location>
</feature>
<keyword evidence="8" id="KW-0547">Nucleotide-binding</keyword>
<feature type="domain" description="HAMP" evidence="16">
    <location>
        <begin position="84"/>
        <end position="136"/>
    </location>
</feature>
<dbReference type="GO" id="GO:0005886">
    <property type="term" value="C:plasma membrane"/>
    <property type="evidence" value="ECO:0007669"/>
    <property type="project" value="UniProtKB-SubCell"/>
</dbReference>
<dbReference type="InterPro" id="IPR005467">
    <property type="entry name" value="His_kinase_dom"/>
</dbReference>
<dbReference type="SUPFAM" id="SSF47384">
    <property type="entry name" value="Homodimeric domain of signal transducing histidine kinase"/>
    <property type="match status" value="1"/>
</dbReference>
<dbReference type="Pfam" id="PF02518">
    <property type="entry name" value="HATPase_c"/>
    <property type="match status" value="1"/>
</dbReference>
<dbReference type="PRINTS" id="PR00344">
    <property type="entry name" value="BCTRLSENSOR"/>
</dbReference>
<keyword evidence="6" id="KW-0808">Transferase</keyword>
<gene>
    <name evidence="17" type="ORF">V5R04_02095</name>
</gene>
<dbReference type="Gene3D" id="1.10.287.130">
    <property type="match status" value="1"/>
</dbReference>
<dbReference type="InterPro" id="IPR050980">
    <property type="entry name" value="2C_sensor_his_kinase"/>
</dbReference>
<keyword evidence="14" id="KW-0472">Membrane</keyword>
<evidence type="ECO:0000256" key="3">
    <source>
        <dbReference type="ARBA" id="ARBA00012438"/>
    </source>
</evidence>
<evidence type="ECO:0000256" key="11">
    <source>
        <dbReference type="ARBA" id="ARBA00022989"/>
    </source>
</evidence>
<organism evidence="17">
    <name type="scientific">Jonesiaceae bacterium BS-20</name>
    <dbReference type="NCBI Taxonomy" id="3120821"/>
    <lineage>
        <taxon>Bacteria</taxon>
        <taxon>Bacillati</taxon>
        <taxon>Actinomycetota</taxon>
        <taxon>Actinomycetes</taxon>
        <taxon>Micrococcales</taxon>
        <taxon>Jonesiaceae</taxon>
    </lineage>
</organism>
<protein>
    <recommendedName>
        <fullName evidence="3">histidine kinase</fullName>
        <ecNumber evidence="3">2.7.13.3</ecNumber>
    </recommendedName>
</protein>
<keyword evidence="12" id="KW-0902">Two-component regulatory system</keyword>
<proteinExistence type="predicted"/>
<keyword evidence="7 14" id="KW-0812">Transmembrane</keyword>
<reference evidence="17" key="1">
    <citation type="submission" date="2024-02" db="EMBL/GenBank/DDBJ databases">
        <title>Tomenella chthoni gen. nov. sp. nov., a member of the family Jonesiaceae isolated from bat guano.</title>
        <authorList>
            <person name="Miller S.L."/>
            <person name="King J."/>
            <person name="Sankaranarayanan K."/>
            <person name="Lawson P.A."/>
        </authorList>
    </citation>
    <scope>NUCLEOTIDE SEQUENCE</scope>
    <source>
        <strain evidence="17">BS-20</strain>
    </source>
</reference>
<dbReference type="SMART" id="SM00387">
    <property type="entry name" value="HATPase_c"/>
    <property type="match status" value="1"/>
</dbReference>
<dbReference type="PANTHER" id="PTHR44936">
    <property type="entry name" value="SENSOR PROTEIN CREC"/>
    <property type="match status" value="1"/>
</dbReference>
<dbReference type="InterPro" id="IPR003660">
    <property type="entry name" value="HAMP_dom"/>
</dbReference>
<evidence type="ECO:0000256" key="13">
    <source>
        <dbReference type="SAM" id="MobiDB-lite"/>
    </source>
</evidence>
<evidence type="ECO:0000259" key="15">
    <source>
        <dbReference type="PROSITE" id="PS50109"/>
    </source>
</evidence>
<keyword evidence="5" id="KW-0597">Phosphoprotein</keyword>
<dbReference type="SUPFAM" id="SSF158472">
    <property type="entry name" value="HAMP domain-like"/>
    <property type="match status" value="1"/>
</dbReference>
<accession>A0AAU7DXG3</accession>
<dbReference type="GO" id="GO:0000155">
    <property type="term" value="F:phosphorelay sensor kinase activity"/>
    <property type="evidence" value="ECO:0007669"/>
    <property type="project" value="InterPro"/>
</dbReference>
<dbReference type="CDD" id="cd00082">
    <property type="entry name" value="HisKA"/>
    <property type="match status" value="1"/>
</dbReference>
<dbReference type="Pfam" id="PF00672">
    <property type="entry name" value="HAMP"/>
    <property type="match status" value="1"/>
</dbReference>
<feature type="transmembrane region" description="Helical" evidence="14">
    <location>
        <begin position="70"/>
        <end position="90"/>
    </location>
</feature>
<dbReference type="GO" id="GO:0005524">
    <property type="term" value="F:ATP binding"/>
    <property type="evidence" value="ECO:0007669"/>
    <property type="project" value="UniProtKB-KW"/>
</dbReference>
<feature type="region of interest" description="Disordered" evidence="13">
    <location>
        <begin position="1"/>
        <end position="22"/>
    </location>
</feature>
<evidence type="ECO:0000313" key="17">
    <source>
        <dbReference type="EMBL" id="XBH22044.1"/>
    </source>
</evidence>
<dbReference type="Gene3D" id="3.30.565.10">
    <property type="entry name" value="Histidine kinase-like ATPase, C-terminal domain"/>
    <property type="match status" value="1"/>
</dbReference>
<dbReference type="PANTHER" id="PTHR44936:SF10">
    <property type="entry name" value="SENSOR PROTEIN RSTB"/>
    <property type="match status" value="1"/>
</dbReference>
<comment type="subcellular location">
    <subcellularLocation>
        <location evidence="2">Cell membrane</location>
        <topology evidence="2">Multi-pass membrane protein</topology>
    </subcellularLocation>
</comment>
<evidence type="ECO:0000256" key="2">
    <source>
        <dbReference type="ARBA" id="ARBA00004651"/>
    </source>
</evidence>
<sequence length="369" mass="40123">MTTSPDHNPHQEHRHTPKLRANIPDVRPLDHARSMKVKLSVVVLVSVTIAVLITWWGLRNGLGPTKSFPLAISISLAFTLLISNGITSPLREMTAAVRAMADGDYSQRVRATSRDEVGQLATAFNAMTEEIASADQARRDVIANVSHELRTPVAALQAQLENLVDGVVEPTPATMNTALVQTERLTRLISYLLDLSRIEAGAAELRIEEVPLKEFLQDCVDSLTMLDAGKGLNFVVDVIPGELSVASDPERLRQIVVNLVQNSIRHSPYDGQVTVTARFEGTEVVLEFLDEGPGIAQEDRERVFQRFARGSANTTAANHPSSGGTGIGLAIVRWAVDLHGGHVSALPSKRGARISVRLPREAAQPEVEK</sequence>
<dbReference type="Pfam" id="PF00512">
    <property type="entry name" value="HisKA"/>
    <property type="match status" value="1"/>
</dbReference>
<dbReference type="Gene3D" id="6.10.340.10">
    <property type="match status" value="1"/>
</dbReference>
<keyword evidence="10" id="KW-0067">ATP-binding</keyword>
<dbReference type="InterPro" id="IPR036890">
    <property type="entry name" value="HATPase_C_sf"/>
</dbReference>
<dbReference type="InterPro" id="IPR004358">
    <property type="entry name" value="Sig_transdc_His_kin-like_C"/>
</dbReference>
<dbReference type="SUPFAM" id="SSF55874">
    <property type="entry name" value="ATPase domain of HSP90 chaperone/DNA topoisomerase II/histidine kinase"/>
    <property type="match status" value="1"/>
</dbReference>
<evidence type="ECO:0000256" key="7">
    <source>
        <dbReference type="ARBA" id="ARBA00022692"/>
    </source>
</evidence>
<keyword evidence="4" id="KW-1003">Cell membrane</keyword>
<dbReference type="EMBL" id="CP146203">
    <property type="protein sequence ID" value="XBH22044.1"/>
    <property type="molecule type" value="Genomic_DNA"/>
</dbReference>
<dbReference type="InterPro" id="IPR036097">
    <property type="entry name" value="HisK_dim/P_sf"/>
</dbReference>
<evidence type="ECO:0000256" key="5">
    <source>
        <dbReference type="ARBA" id="ARBA00022553"/>
    </source>
</evidence>
<evidence type="ECO:0000256" key="14">
    <source>
        <dbReference type="SAM" id="Phobius"/>
    </source>
</evidence>
<feature type="domain" description="Histidine kinase" evidence="15">
    <location>
        <begin position="144"/>
        <end position="362"/>
    </location>
</feature>
<evidence type="ECO:0000256" key="4">
    <source>
        <dbReference type="ARBA" id="ARBA00022475"/>
    </source>
</evidence>
<evidence type="ECO:0000259" key="16">
    <source>
        <dbReference type="PROSITE" id="PS50885"/>
    </source>
</evidence>
<comment type="catalytic activity">
    <reaction evidence="1">
        <text>ATP + protein L-histidine = ADP + protein N-phospho-L-histidine.</text>
        <dbReference type="EC" id="2.7.13.3"/>
    </reaction>
</comment>
<keyword evidence="11 14" id="KW-1133">Transmembrane helix</keyword>
<dbReference type="SMART" id="SM00304">
    <property type="entry name" value="HAMP"/>
    <property type="match status" value="1"/>
</dbReference>
<dbReference type="SMART" id="SM00388">
    <property type="entry name" value="HisKA"/>
    <property type="match status" value="1"/>
</dbReference>
<dbReference type="CDD" id="cd06225">
    <property type="entry name" value="HAMP"/>
    <property type="match status" value="1"/>
</dbReference>
<dbReference type="PROSITE" id="PS50885">
    <property type="entry name" value="HAMP"/>
    <property type="match status" value="1"/>
</dbReference>
<dbReference type="InterPro" id="IPR003594">
    <property type="entry name" value="HATPase_dom"/>
</dbReference>
<evidence type="ECO:0000256" key="1">
    <source>
        <dbReference type="ARBA" id="ARBA00000085"/>
    </source>
</evidence>
<dbReference type="FunFam" id="1.10.287.130:FF:000001">
    <property type="entry name" value="Two-component sensor histidine kinase"/>
    <property type="match status" value="1"/>
</dbReference>
<evidence type="ECO:0000256" key="9">
    <source>
        <dbReference type="ARBA" id="ARBA00022777"/>
    </source>
</evidence>
<name>A0AAU7DXG3_9MICO</name>
<evidence type="ECO:0000256" key="6">
    <source>
        <dbReference type="ARBA" id="ARBA00022679"/>
    </source>
</evidence>
<dbReference type="AlphaFoldDB" id="A0AAU7DXG3"/>
<dbReference type="InterPro" id="IPR003661">
    <property type="entry name" value="HisK_dim/P_dom"/>
</dbReference>
<evidence type="ECO:0000256" key="8">
    <source>
        <dbReference type="ARBA" id="ARBA00022741"/>
    </source>
</evidence>
<evidence type="ECO:0000256" key="10">
    <source>
        <dbReference type="ARBA" id="ARBA00022840"/>
    </source>
</evidence>
<dbReference type="PROSITE" id="PS50109">
    <property type="entry name" value="HIS_KIN"/>
    <property type="match status" value="1"/>
</dbReference>
<evidence type="ECO:0000256" key="12">
    <source>
        <dbReference type="ARBA" id="ARBA00023012"/>
    </source>
</evidence>
<keyword evidence="9 17" id="KW-0418">Kinase</keyword>